<evidence type="ECO:0000313" key="2">
    <source>
        <dbReference type="EMBL" id="EYD76625.1"/>
    </source>
</evidence>
<dbReference type="STRING" id="442562.Rumeso_01583"/>
<keyword evidence="1" id="KW-0732">Signal</keyword>
<feature type="chain" id="PRO_5001493089" evidence="1">
    <location>
        <begin position="22"/>
        <end position="163"/>
    </location>
</feature>
<organism evidence="2 3">
    <name type="scientific">Rubellimicrobium mesophilum DSM 19309</name>
    <dbReference type="NCBI Taxonomy" id="442562"/>
    <lineage>
        <taxon>Bacteria</taxon>
        <taxon>Pseudomonadati</taxon>
        <taxon>Pseudomonadota</taxon>
        <taxon>Alphaproteobacteria</taxon>
        <taxon>Rhodobacterales</taxon>
        <taxon>Roseobacteraceae</taxon>
        <taxon>Rubellimicrobium</taxon>
    </lineage>
</organism>
<proteinExistence type="predicted"/>
<dbReference type="AlphaFoldDB" id="A0A017HQN8"/>
<reference evidence="2 3" key="1">
    <citation type="submission" date="2013-02" db="EMBL/GenBank/DDBJ databases">
        <authorList>
            <person name="Fiebig A."/>
            <person name="Goeker M."/>
            <person name="Klenk H.-P.P."/>
        </authorList>
    </citation>
    <scope>NUCLEOTIDE SEQUENCE [LARGE SCALE GENOMIC DNA]</scope>
    <source>
        <strain evidence="2 3">DSM 19309</strain>
    </source>
</reference>
<dbReference type="HOGENOM" id="CLU_1625835_0_0_5"/>
<evidence type="ECO:0000256" key="1">
    <source>
        <dbReference type="SAM" id="SignalP"/>
    </source>
</evidence>
<comment type="caution">
    <text evidence="2">The sequence shown here is derived from an EMBL/GenBank/DDBJ whole genome shotgun (WGS) entry which is preliminary data.</text>
</comment>
<evidence type="ECO:0000313" key="3">
    <source>
        <dbReference type="Proteomes" id="UP000019666"/>
    </source>
</evidence>
<dbReference type="EMBL" id="AOSK01000041">
    <property type="protein sequence ID" value="EYD76625.1"/>
    <property type="molecule type" value="Genomic_DNA"/>
</dbReference>
<gene>
    <name evidence="2" type="ORF">Rumeso_01583</name>
</gene>
<feature type="signal peptide" evidence="1">
    <location>
        <begin position="1"/>
        <end position="21"/>
    </location>
</feature>
<accession>A0A017HQN8</accession>
<sequence length="163" mass="17001">MMGAMIRFAVVMALLPLAASAQEAPVEFDCLAEDGRAFRVELWQPSELGSPLHCVRGLDLDGVAACARQGGWGLSDPSNAPGELAGVVGRTSEALGAEGKFFARVGLSEFVASASRGVGMPLALEVHGITFWRMRMDLAGGEGTMFTRDGAVAFRCGGIEVGP</sequence>
<keyword evidence="3" id="KW-1185">Reference proteome</keyword>
<dbReference type="Proteomes" id="UP000019666">
    <property type="component" value="Unassembled WGS sequence"/>
</dbReference>
<name>A0A017HQN8_9RHOB</name>
<protein>
    <submittedName>
        <fullName evidence="2">Uncharacterized protein</fullName>
    </submittedName>
</protein>